<dbReference type="SUPFAM" id="SSF49879">
    <property type="entry name" value="SMAD/FHA domain"/>
    <property type="match status" value="1"/>
</dbReference>
<proteinExistence type="predicted"/>
<dbReference type="SMART" id="SM00240">
    <property type="entry name" value="FHA"/>
    <property type="match status" value="1"/>
</dbReference>
<dbReference type="InterPro" id="IPR000253">
    <property type="entry name" value="FHA_dom"/>
</dbReference>
<evidence type="ECO:0000313" key="3">
    <source>
        <dbReference type="EMBL" id="MFC4360988.1"/>
    </source>
</evidence>
<accession>A0ABV8UZJ7</accession>
<feature type="domain" description="Guanylate cyclase" evidence="2">
    <location>
        <begin position="19"/>
        <end position="128"/>
    </location>
</feature>
<comment type="caution">
    <text evidence="3">The sequence shown here is derived from an EMBL/GenBank/DDBJ whole genome shotgun (WGS) entry which is preliminary data.</text>
</comment>
<evidence type="ECO:0000259" key="2">
    <source>
        <dbReference type="PROSITE" id="PS50125"/>
    </source>
</evidence>
<feature type="domain" description="FHA" evidence="1">
    <location>
        <begin position="221"/>
        <end position="265"/>
    </location>
</feature>
<dbReference type="RefSeq" id="WP_290262017.1">
    <property type="nucleotide sequence ID" value="NZ_JAUFQG010000004.1"/>
</dbReference>
<dbReference type="InterPro" id="IPR001054">
    <property type="entry name" value="A/G_cyclase"/>
</dbReference>
<reference evidence="4" key="1">
    <citation type="journal article" date="2019" name="Int. J. Syst. Evol. Microbiol.">
        <title>The Global Catalogue of Microorganisms (GCM) 10K type strain sequencing project: providing services to taxonomists for standard genome sequencing and annotation.</title>
        <authorList>
            <consortium name="The Broad Institute Genomics Platform"/>
            <consortium name="The Broad Institute Genome Sequencing Center for Infectious Disease"/>
            <person name="Wu L."/>
            <person name="Ma J."/>
        </authorList>
    </citation>
    <scope>NUCLEOTIDE SEQUENCE [LARGE SCALE GENOMIC DNA]</scope>
    <source>
        <strain evidence="4">CECT 8570</strain>
    </source>
</reference>
<dbReference type="CDD" id="cd00060">
    <property type="entry name" value="FHA"/>
    <property type="match status" value="1"/>
</dbReference>
<dbReference type="InterPro" id="IPR008984">
    <property type="entry name" value="SMAD_FHA_dom_sf"/>
</dbReference>
<dbReference type="EMBL" id="JBHSCX010000002">
    <property type="protein sequence ID" value="MFC4360988.1"/>
    <property type="molecule type" value="Genomic_DNA"/>
</dbReference>
<dbReference type="Pfam" id="PF00498">
    <property type="entry name" value="FHA"/>
    <property type="match status" value="1"/>
</dbReference>
<dbReference type="InterPro" id="IPR029787">
    <property type="entry name" value="Nucleotide_cyclase"/>
</dbReference>
<sequence>MPTKTSNPPQQDANSSQCAIMFADVCGSSSLYKALGNHAAEFKIRQLLVRVTSLIEQHQGLLIKTLGDEVMVRFDSAQHALDAAKAIQLSMAAQGGSLQLRIGISFGSVLLKQGDAFGDTVNDAAFVAQIARAEEIILTQPFVSALPTSKAKLCKEFDRVALKGDGEKSVIYRLQWQAEKSVGQATQVMSLIQTTQQFHKHSLRLASDQGDAIIAPEETPFHLGRATSNQLQLESNFASRDHCHILYRRGKFVLIDHSTNGTYVTPAGQREIYLRREELPLEGRGDISLGCPAQQSPLILSYHFSN</sequence>
<organism evidence="3 4">
    <name type="scientific">Simiduia curdlanivorans</name>
    <dbReference type="NCBI Taxonomy" id="1492769"/>
    <lineage>
        <taxon>Bacteria</taxon>
        <taxon>Pseudomonadati</taxon>
        <taxon>Pseudomonadota</taxon>
        <taxon>Gammaproteobacteria</taxon>
        <taxon>Cellvibrionales</taxon>
        <taxon>Cellvibrionaceae</taxon>
        <taxon>Simiduia</taxon>
    </lineage>
</organism>
<dbReference type="PANTHER" id="PTHR43081:SF19">
    <property type="entry name" value="PH-SENSITIVE ADENYLATE CYCLASE RV1264"/>
    <property type="match status" value="1"/>
</dbReference>
<gene>
    <name evidence="3" type="ORF">ACFOX3_01670</name>
</gene>
<dbReference type="CDD" id="cd07302">
    <property type="entry name" value="CHD"/>
    <property type="match status" value="1"/>
</dbReference>
<evidence type="ECO:0000313" key="4">
    <source>
        <dbReference type="Proteomes" id="UP001595840"/>
    </source>
</evidence>
<dbReference type="SUPFAM" id="SSF55073">
    <property type="entry name" value="Nucleotide cyclase"/>
    <property type="match status" value="1"/>
</dbReference>
<name>A0ABV8UZJ7_9GAMM</name>
<dbReference type="Proteomes" id="UP001595840">
    <property type="component" value="Unassembled WGS sequence"/>
</dbReference>
<keyword evidence="4" id="KW-1185">Reference proteome</keyword>
<dbReference type="PROSITE" id="PS50006">
    <property type="entry name" value="FHA_DOMAIN"/>
    <property type="match status" value="1"/>
</dbReference>
<dbReference type="Gene3D" id="2.60.200.20">
    <property type="match status" value="1"/>
</dbReference>
<dbReference type="Pfam" id="PF00211">
    <property type="entry name" value="Guanylate_cyc"/>
    <property type="match status" value="1"/>
</dbReference>
<evidence type="ECO:0000259" key="1">
    <source>
        <dbReference type="PROSITE" id="PS50006"/>
    </source>
</evidence>
<dbReference type="Gene3D" id="3.30.70.1230">
    <property type="entry name" value="Nucleotide cyclase"/>
    <property type="match status" value="1"/>
</dbReference>
<dbReference type="PROSITE" id="PS50125">
    <property type="entry name" value="GUANYLATE_CYCLASE_2"/>
    <property type="match status" value="1"/>
</dbReference>
<protein>
    <submittedName>
        <fullName evidence="3">Adenylate/guanylate cyclase domain-containing protein</fullName>
    </submittedName>
</protein>
<dbReference type="PANTHER" id="PTHR43081">
    <property type="entry name" value="ADENYLATE CYCLASE, TERMINAL-DIFFERENTIATION SPECIFIC-RELATED"/>
    <property type="match status" value="1"/>
</dbReference>
<dbReference type="InterPro" id="IPR050697">
    <property type="entry name" value="Adenylyl/Guanylyl_Cyclase_3/4"/>
</dbReference>